<accession>A0A1V9FE26</accession>
<feature type="modified residue" description="4-aspartylphosphate" evidence="1">
    <location>
        <position position="72"/>
    </location>
</feature>
<dbReference type="PANTHER" id="PTHR44520:SF1">
    <property type="entry name" value="TWO-COMPONENT SYSTEM REGULATORY PROTEIN"/>
    <property type="match status" value="1"/>
</dbReference>
<sequence>MIENANPGKVDIVLCEDNADDAELTIRALAKEGLAGSLIHVKDGEQLLHYVFCTGAYARRNAADLPRLIILDLKMPKVDGLEVIRKLKSDKRTRMIPVVLLTSSKEEKDIMESYMLGVNSYIVKPVEFESYIKAVSCMGLYWLILNQPYQS</sequence>
<dbReference type="Gene3D" id="3.40.50.2300">
    <property type="match status" value="1"/>
</dbReference>
<name>A0A1V9FE26_9BACT</name>
<dbReference type="PANTHER" id="PTHR44520">
    <property type="entry name" value="RESPONSE REGULATOR RCP1-RELATED"/>
    <property type="match status" value="1"/>
</dbReference>
<dbReference type="InterPro" id="IPR052893">
    <property type="entry name" value="TCS_response_regulator"/>
</dbReference>
<dbReference type="PROSITE" id="PS50110">
    <property type="entry name" value="RESPONSE_REGULATORY"/>
    <property type="match status" value="1"/>
</dbReference>
<dbReference type="CDD" id="cd17557">
    <property type="entry name" value="REC_Rcp-like"/>
    <property type="match status" value="1"/>
</dbReference>
<dbReference type="AlphaFoldDB" id="A0A1V9FE26"/>
<evidence type="ECO:0000313" key="3">
    <source>
        <dbReference type="EMBL" id="OQP56623.1"/>
    </source>
</evidence>
<proteinExistence type="predicted"/>
<evidence type="ECO:0000313" key="4">
    <source>
        <dbReference type="Proteomes" id="UP000192276"/>
    </source>
</evidence>
<organism evidence="3 4">
    <name type="scientific">Niastella populi</name>
    <dbReference type="NCBI Taxonomy" id="550983"/>
    <lineage>
        <taxon>Bacteria</taxon>
        <taxon>Pseudomonadati</taxon>
        <taxon>Bacteroidota</taxon>
        <taxon>Chitinophagia</taxon>
        <taxon>Chitinophagales</taxon>
        <taxon>Chitinophagaceae</taxon>
        <taxon>Niastella</taxon>
    </lineage>
</organism>
<gene>
    <name evidence="3" type="ORF">A4R26_05555</name>
</gene>
<dbReference type="InterPro" id="IPR001789">
    <property type="entry name" value="Sig_transdc_resp-reg_receiver"/>
</dbReference>
<dbReference type="Pfam" id="PF00072">
    <property type="entry name" value="Response_reg"/>
    <property type="match status" value="1"/>
</dbReference>
<feature type="domain" description="Response regulatory" evidence="2">
    <location>
        <begin position="11"/>
        <end position="139"/>
    </location>
</feature>
<dbReference type="InterPro" id="IPR011006">
    <property type="entry name" value="CheY-like_superfamily"/>
</dbReference>
<protein>
    <submittedName>
        <fullName evidence="3">Two-component system response regulator</fullName>
    </submittedName>
</protein>
<dbReference type="GO" id="GO:0000160">
    <property type="term" value="P:phosphorelay signal transduction system"/>
    <property type="evidence" value="ECO:0007669"/>
    <property type="project" value="InterPro"/>
</dbReference>
<dbReference type="Proteomes" id="UP000192276">
    <property type="component" value="Unassembled WGS sequence"/>
</dbReference>
<comment type="caution">
    <text evidence="3">The sequence shown here is derived from an EMBL/GenBank/DDBJ whole genome shotgun (WGS) entry which is preliminary data.</text>
</comment>
<dbReference type="SMART" id="SM00448">
    <property type="entry name" value="REC"/>
    <property type="match status" value="1"/>
</dbReference>
<keyword evidence="4" id="KW-1185">Reference proteome</keyword>
<dbReference type="SUPFAM" id="SSF52172">
    <property type="entry name" value="CheY-like"/>
    <property type="match status" value="1"/>
</dbReference>
<dbReference type="OrthoDB" id="7631574at2"/>
<dbReference type="EMBL" id="LWBP01000199">
    <property type="protein sequence ID" value="OQP56623.1"/>
    <property type="molecule type" value="Genomic_DNA"/>
</dbReference>
<keyword evidence="1" id="KW-0597">Phosphoprotein</keyword>
<dbReference type="RefSeq" id="WP_081168866.1">
    <property type="nucleotide sequence ID" value="NZ_LWBP01000199.1"/>
</dbReference>
<reference evidence="4" key="1">
    <citation type="submission" date="2016-04" db="EMBL/GenBank/DDBJ databases">
        <authorList>
            <person name="Chen L."/>
            <person name="Zhuang W."/>
            <person name="Wang G."/>
        </authorList>
    </citation>
    <scope>NUCLEOTIDE SEQUENCE [LARGE SCALE GENOMIC DNA]</scope>
    <source>
        <strain evidence="4">208</strain>
    </source>
</reference>
<evidence type="ECO:0000259" key="2">
    <source>
        <dbReference type="PROSITE" id="PS50110"/>
    </source>
</evidence>
<evidence type="ECO:0000256" key="1">
    <source>
        <dbReference type="PROSITE-ProRule" id="PRU00169"/>
    </source>
</evidence>
<dbReference type="STRING" id="550983.A4R26_05555"/>